<evidence type="ECO:0000256" key="10">
    <source>
        <dbReference type="SAM" id="MobiDB-lite"/>
    </source>
</evidence>
<dbReference type="PANTHER" id="PTHR10828">
    <property type="entry name" value="M-PHASE INDUCER PHOSPHATASE DUAL SPECIFICITY PHOSPHATASE CDC25"/>
    <property type="match status" value="1"/>
</dbReference>
<evidence type="ECO:0000256" key="5">
    <source>
        <dbReference type="ARBA" id="ARBA00022801"/>
    </source>
</evidence>
<dbReference type="InterPro" id="IPR000751">
    <property type="entry name" value="MPI_Phosphatase"/>
</dbReference>
<organism evidence="12 13">
    <name type="scientific">Jaminaea rosea</name>
    <dbReference type="NCBI Taxonomy" id="1569628"/>
    <lineage>
        <taxon>Eukaryota</taxon>
        <taxon>Fungi</taxon>
        <taxon>Dikarya</taxon>
        <taxon>Basidiomycota</taxon>
        <taxon>Ustilaginomycotina</taxon>
        <taxon>Exobasidiomycetes</taxon>
        <taxon>Microstromatales</taxon>
        <taxon>Microstromatales incertae sedis</taxon>
        <taxon>Jaminaea</taxon>
    </lineage>
</organism>
<name>A0A316V296_9BASI</name>
<dbReference type="Proteomes" id="UP000245884">
    <property type="component" value="Unassembled WGS sequence"/>
</dbReference>
<evidence type="ECO:0000256" key="3">
    <source>
        <dbReference type="ARBA" id="ARBA00022618"/>
    </source>
</evidence>
<evidence type="ECO:0000256" key="4">
    <source>
        <dbReference type="ARBA" id="ARBA00022776"/>
    </source>
</evidence>
<dbReference type="AlphaFoldDB" id="A0A316V296"/>
<keyword evidence="5" id="KW-0378">Hydrolase</keyword>
<dbReference type="STRING" id="1569628.A0A316V296"/>
<evidence type="ECO:0000256" key="1">
    <source>
        <dbReference type="ARBA" id="ARBA00011065"/>
    </source>
</evidence>
<feature type="region of interest" description="Disordered" evidence="10">
    <location>
        <begin position="268"/>
        <end position="363"/>
    </location>
</feature>
<comment type="catalytic activity">
    <reaction evidence="8">
        <text>O-phospho-L-tyrosyl-[protein] + H2O = L-tyrosyl-[protein] + phosphate</text>
        <dbReference type="Rhea" id="RHEA:10684"/>
        <dbReference type="Rhea" id="RHEA-COMP:10136"/>
        <dbReference type="Rhea" id="RHEA-COMP:20101"/>
        <dbReference type="ChEBI" id="CHEBI:15377"/>
        <dbReference type="ChEBI" id="CHEBI:43474"/>
        <dbReference type="ChEBI" id="CHEBI:46858"/>
        <dbReference type="ChEBI" id="CHEBI:61978"/>
        <dbReference type="EC" id="3.1.3.48"/>
    </reaction>
</comment>
<dbReference type="GO" id="GO:0004725">
    <property type="term" value="F:protein tyrosine phosphatase activity"/>
    <property type="evidence" value="ECO:0007669"/>
    <property type="project" value="UniProtKB-EC"/>
</dbReference>
<accession>A0A316V296</accession>
<dbReference type="GeneID" id="37031345"/>
<keyword evidence="13" id="KW-1185">Reference proteome</keyword>
<feature type="region of interest" description="Disordered" evidence="10">
    <location>
        <begin position="1"/>
        <end position="238"/>
    </location>
</feature>
<feature type="compositionally biased region" description="Basic and acidic residues" evidence="10">
    <location>
        <begin position="27"/>
        <end position="38"/>
    </location>
</feature>
<dbReference type="CDD" id="cd01530">
    <property type="entry name" value="Cdc25"/>
    <property type="match status" value="1"/>
</dbReference>
<evidence type="ECO:0000313" key="13">
    <source>
        <dbReference type="Proteomes" id="UP000245884"/>
    </source>
</evidence>
<evidence type="ECO:0000256" key="2">
    <source>
        <dbReference type="ARBA" id="ARBA00013064"/>
    </source>
</evidence>
<keyword evidence="6" id="KW-0904">Protein phosphatase</keyword>
<dbReference type="PRINTS" id="PR00716">
    <property type="entry name" value="MPIPHPHTASE"/>
</dbReference>
<feature type="compositionally biased region" description="Polar residues" evidence="10">
    <location>
        <begin position="298"/>
        <end position="314"/>
    </location>
</feature>
<gene>
    <name evidence="12" type="ORF">BDZ90DRAFT_36413</name>
</gene>
<dbReference type="GO" id="GO:0000086">
    <property type="term" value="P:G2/M transition of mitotic cell cycle"/>
    <property type="evidence" value="ECO:0007669"/>
    <property type="project" value="TreeGrafter"/>
</dbReference>
<feature type="compositionally biased region" description="Polar residues" evidence="10">
    <location>
        <begin position="687"/>
        <end position="696"/>
    </location>
</feature>
<evidence type="ECO:0000256" key="8">
    <source>
        <dbReference type="ARBA" id="ARBA00051722"/>
    </source>
</evidence>
<feature type="region of interest" description="Disordered" evidence="10">
    <location>
        <begin position="798"/>
        <end position="829"/>
    </location>
</feature>
<feature type="compositionally biased region" description="Low complexity" evidence="10">
    <location>
        <begin position="160"/>
        <end position="184"/>
    </location>
</feature>
<dbReference type="GO" id="GO:0004792">
    <property type="term" value="F:thiosulfate-cyanide sulfurtransferase activity"/>
    <property type="evidence" value="ECO:0007669"/>
    <property type="project" value="InterPro"/>
</dbReference>
<evidence type="ECO:0000256" key="6">
    <source>
        <dbReference type="ARBA" id="ARBA00022912"/>
    </source>
</evidence>
<evidence type="ECO:0000313" key="12">
    <source>
        <dbReference type="EMBL" id="PWN31128.1"/>
    </source>
</evidence>
<dbReference type="SUPFAM" id="SSF52821">
    <property type="entry name" value="Rhodanese/Cell cycle control phosphatase"/>
    <property type="match status" value="1"/>
</dbReference>
<keyword evidence="4" id="KW-0498">Mitosis</keyword>
<dbReference type="OrthoDB" id="26523at2759"/>
<comment type="similarity">
    <text evidence="1">Belongs to the MPI phosphatase family.</text>
</comment>
<feature type="compositionally biased region" description="Low complexity" evidence="10">
    <location>
        <begin position="40"/>
        <end position="75"/>
    </location>
</feature>
<dbReference type="GO" id="GO:0005737">
    <property type="term" value="C:cytoplasm"/>
    <property type="evidence" value="ECO:0007669"/>
    <property type="project" value="TreeGrafter"/>
</dbReference>
<dbReference type="InterPro" id="IPR001307">
    <property type="entry name" value="Thiosulphate_STrfase_CS"/>
</dbReference>
<keyword evidence="3" id="KW-0132">Cell division</keyword>
<dbReference type="EMBL" id="KZ819662">
    <property type="protein sequence ID" value="PWN31128.1"/>
    <property type="molecule type" value="Genomic_DNA"/>
</dbReference>
<feature type="region of interest" description="Disordered" evidence="10">
    <location>
        <begin position="679"/>
        <end position="699"/>
    </location>
</feature>
<reference evidence="12 13" key="1">
    <citation type="journal article" date="2018" name="Mol. Biol. Evol.">
        <title>Broad Genomic Sampling Reveals a Smut Pathogenic Ancestry of the Fungal Clade Ustilaginomycotina.</title>
        <authorList>
            <person name="Kijpornyongpan T."/>
            <person name="Mondo S.J."/>
            <person name="Barry K."/>
            <person name="Sandor L."/>
            <person name="Lee J."/>
            <person name="Lipzen A."/>
            <person name="Pangilinan J."/>
            <person name="LaButti K."/>
            <person name="Hainaut M."/>
            <person name="Henrissat B."/>
            <person name="Grigoriev I.V."/>
            <person name="Spatafora J.W."/>
            <person name="Aime M.C."/>
        </authorList>
    </citation>
    <scope>NUCLEOTIDE SEQUENCE [LARGE SCALE GENOMIC DNA]</scope>
    <source>
        <strain evidence="12 13">MCA 5214</strain>
    </source>
</reference>
<feature type="compositionally biased region" description="Polar residues" evidence="10">
    <location>
        <begin position="334"/>
        <end position="346"/>
    </location>
</feature>
<dbReference type="GO" id="GO:0110032">
    <property type="term" value="P:positive regulation of G2/MI transition of meiotic cell cycle"/>
    <property type="evidence" value="ECO:0007669"/>
    <property type="project" value="TreeGrafter"/>
</dbReference>
<sequence>MTALLSSPMGPPMRFDIFDQQPSSPTLRHDDLPAEFGDRSFGSSMSLGSSFELPSAQSGHMPSSSSSSRNILPKSDSGHTINAALGPSTSASFSSSTSSSHSSPSPPRRVPLGSAKRSSPTSSRRLGEAMGTELNGKSPGLAAKLSSPHYMDISPAPRQPLASSSSPMLPPGSAMKEDTPVVPAARRRVSSRPNSRPSSRAGSSSRSSRSVSRSASPADVEPTKKGQQASQQGGSLGRLFGTCLSVNAARDGDDSFGSGIDADNSFEALAPASKRRPTSLPMGQGKVPVRPSLRSAGMRTNSSSLTTSFGTDSNDAPRRRSSHDVLPSLHIKGNRSSAPSLTSAVMSSNRQSSEPESSSSFEARCRERADQMGLGAIASHNTILESPSPGTFERQDLGSYFFDPQSPEHSFVAPAHPKLGSAANVASSSKPSLLPLRPRTLQKAHTDAILAPSATLGPFSKRKVADRQQAPAAGRPGLKAANKSAPVVTETSQRQTAPAPRRAISSYDHSAAMLLPPSRSREGMLGGYPDDFDANGSPIAPASKRPSLLRRTSKDDTSPLPYGTRRQAAANHASGLSTVDDEFQDPSASSSFGAECMPGFGASERSGKVLPCFNVKEDGLMRIKPETLVDLLGGKYEGQMASCQIIDCRFGYEYDGGHIPGAINLSTVDRVKEHFLSPTGPVAKQGNLPSRSQSGQPDAHGNTLKKVLVFHCEFSAKRAPSMALALRQADRSLAQDYPNCHYPEIYILQGGYSGFFERFAHVCQPSAYVKMDDPTYQDRRSAELNGFRKQFSRHRSFTYGDTTRGQGRGGPAYGNTAVPMVDPRPKPATRTLSSMICEQQEESSFEQESSPSNFAAVKKHLRAGSGGHDEEEETEPTPPSLLTASSSMGDASFDSMDSCPGGGLLGDSGVGVNMSPCAVVSAGSRRAALGADTSSKPASLPLAPARRPFARAGTTGRFNSLGGRAA</sequence>
<dbReference type="GO" id="GO:0005634">
    <property type="term" value="C:nucleus"/>
    <property type="evidence" value="ECO:0007669"/>
    <property type="project" value="TreeGrafter"/>
</dbReference>
<dbReference type="EC" id="3.1.3.48" evidence="2"/>
<dbReference type="GO" id="GO:0010971">
    <property type="term" value="P:positive regulation of G2/M transition of mitotic cell cycle"/>
    <property type="evidence" value="ECO:0007669"/>
    <property type="project" value="TreeGrafter"/>
</dbReference>
<dbReference type="FunFam" id="3.40.250.10:FF:000021">
    <property type="entry name" value="M-phase inducer phosphatase cdc-25.2"/>
    <property type="match status" value="1"/>
</dbReference>
<proteinExistence type="inferred from homology"/>
<dbReference type="InterPro" id="IPR001763">
    <property type="entry name" value="Rhodanese-like_dom"/>
</dbReference>
<evidence type="ECO:0000256" key="7">
    <source>
        <dbReference type="ARBA" id="ARBA00023306"/>
    </source>
</evidence>
<feature type="compositionally biased region" description="Low complexity" evidence="10">
    <location>
        <begin position="191"/>
        <end position="218"/>
    </location>
</feature>
<feature type="region of interest" description="Disordered" evidence="10">
    <location>
        <begin position="533"/>
        <end position="590"/>
    </location>
</feature>
<evidence type="ECO:0000259" key="11">
    <source>
        <dbReference type="PROSITE" id="PS50206"/>
    </source>
</evidence>
<feature type="domain" description="Rhodanese" evidence="11">
    <location>
        <begin position="639"/>
        <end position="764"/>
    </location>
</feature>
<dbReference type="PANTHER" id="PTHR10828:SF17">
    <property type="entry name" value="PROTEIN-TYROSINE-PHOSPHATASE"/>
    <property type="match status" value="1"/>
</dbReference>
<feature type="compositionally biased region" description="Low complexity" evidence="10">
    <location>
        <begin position="347"/>
        <end position="362"/>
    </location>
</feature>
<feature type="region of interest" description="Disordered" evidence="10">
    <location>
        <begin position="924"/>
        <end position="966"/>
    </location>
</feature>
<dbReference type="PROSITE" id="PS00380">
    <property type="entry name" value="RHODANESE_1"/>
    <property type="match status" value="1"/>
</dbReference>
<dbReference type="Pfam" id="PF00581">
    <property type="entry name" value="Rhodanese"/>
    <property type="match status" value="1"/>
</dbReference>
<dbReference type="Gene3D" id="3.40.250.10">
    <property type="entry name" value="Rhodanese-like domain"/>
    <property type="match status" value="1"/>
</dbReference>
<protein>
    <recommendedName>
        <fullName evidence="9">M-phase inducer phosphatase</fullName>
        <ecNumber evidence="2">3.1.3.48</ecNumber>
    </recommendedName>
</protein>
<dbReference type="PROSITE" id="PS50206">
    <property type="entry name" value="RHODANESE_3"/>
    <property type="match status" value="1"/>
</dbReference>
<feature type="compositionally biased region" description="Low complexity" evidence="10">
    <location>
        <begin position="87"/>
        <end position="103"/>
    </location>
</feature>
<dbReference type="GO" id="GO:0051301">
    <property type="term" value="P:cell division"/>
    <property type="evidence" value="ECO:0007669"/>
    <property type="project" value="UniProtKB-KW"/>
</dbReference>
<feature type="region of interest" description="Disordered" evidence="10">
    <location>
        <begin position="460"/>
        <end position="507"/>
    </location>
</feature>
<dbReference type="RefSeq" id="XP_025365740.1">
    <property type="nucleotide sequence ID" value="XM_025509522.1"/>
</dbReference>
<feature type="region of interest" description="Disordered" evidence="10">
    <location>
        <begin position="862"/>
        <end position="895"/>
    </location>
</feature>
<keyword evidence="7" id="KW-0131">Cell cycle</keyword>
<dbReference type="SMART" id="SM00450">
    <property type="entry name" value="RHOD"/>
    <property type="match status" value="1"/>
</dbReference>
<feature type="compositionally biased region" description="Low complexity" evidence="10">
    <location>
        <begin position="937"/>
        <end position="957"/>
    </location>
</feature>
<dbReference type="InterPro" id="IPR036873">
    <property type="entry name" value="Rhodanese-like_dom_sf"/>
</dbReference>
<evidence type="ECO:0000256" key="9">
    <source>
        <dbReference type="ARBA" id="ARBA00067190"/>
    </source>
</evidence>